<organism evidence="1 2">
    <name type="scientific">Muricoccus pecuniae</name>
    <dbReference type="NCBI Taxonomy" id="693023"/>
    <lineage>
        <taxon>Bacteria</taxon>
        <taxon>Pseudomonadati</taxon>
        <taxon>Pseudomonadota</taxon>
        <taxon>Alphaproteobacteria</taxon>
        <taxon>Acetobacterales</taxon>
        <taxon>Roseomonadaceae</taxon>
        <taxon>Muricoccus</taxon>
    </lineage>
</organism>
<evidence type="ECO:0000313" key="2">
    <source>
        <dbReference type="Proteomes" id="UP000580654"/>
    </source>
</evidence>
<accession>A0A840YJ36</accession>
<dbReference type="EMBL" id="JACIJD010000063">
    <property type="protein sequence ID" value="MBB5696601.1"/>
    <property type="molecule type" value="Genomic_DNA"/>
</dbReference>
<name>A0A840YJ36_9PROT</name>
<comment type="caution">
    <text evidence="1">The sequence shown here is derived from an EMBL/GenBank/DDBJ whole genome shotgun (WGS) entry which is preliminary data.</text>
</comment>
<dbReference type="AlphaFoldDB" id="A0A840YJ36"/>
<sequence length="135" mass="14432">MTKQEQFLWIVQTAIIVNAVRLSTEVRPDREMTGIGLTGNWGAISDAIRASELIPADMDADAAADEYCTYMLANQRQEEVKAQGHPIACPDWLQQSRTGAASHGLMANSDILYSPIEVGNAGFGGAAHGGQVATE</sequence>
<gene>
    <name evidence="1" type="ORF">FHS87_004675</name>
</gene>
<proteinExistence type="predicted"/>
<keyword evidence="2" id="KW-1185">Reference proteome</keyword>
<reference evidence="1 2" key="1">
    <citation type="submission" date="2020-08" db="EMBL/GenBank/DDBJ databases">
        <title>Genomic Encyclopedia of Type Strains, Phase IV (KMG-IV): sequencing the most valuable type-strain genomes for metagenomic binning, comparative biology and taxonomic classification.</title>
        <authorList>
            <person name="Goeker M."/>
        </authorList>
    </citation>
    <scope>NUCLEOTIDE SEQUENCE [LARGE SCALE GENOMIC DNA]</scope>
    <source>
        <strain evidence="1 2">DSM 25622</strain>
    </source>
</reference>
<dbReference type="Proteomes" id="UP000580654">
    <property type="component" value="Unassembled WGS sequence"/>
</dbReference>
<dbReference type="RefSeq" id="WP_184522173.1">
    <property type="nucleotide sequence ID" value="NZ_JACIJD010000063.1"/>
</dbReference>
<evidence type="ECO:0000313" key="1">
    <source>
        <dbReference type="EMBL" id="MBB5696601.1"/>
    </source>
</evidence>
<protein>
    <submittedName>
        <fullName evidence="1">Uncharacterized protein</fullName>
    </submittedName>
</protein>